<evidence type="ECO:0000256" key="3">
    <source>
        <dbReference type="ARBA" id="ARBA00022475"/>
    </source>
</evidence>
<dbReference type="Proteomes" id="UP000822993">
    <property type="component" value="Unassembled WGS sequence"/>
</dbReference>
<feature type="transmembrane region" description="Helical" evidence="7">
    <location>
        <begin position="141"/>
        <end position="160"/>
    </location>
</feature>
<dbReference type="EMBL" id="JACSPN010000003">
    <property type="protein sequence ID" value="MBE7699439.1"/>
    <property type="molecule type" value="Genomic_DNA"/>
</dbReference>
<proteinExistence type="inferred from homology"/>
<evidence type="ECO:0000256" key="8">
    <source>
        <dbReference type="SAM" id="MobiDB-lite"/>
    </source>
</evidence>
<feature type="transmembrane region" description="Helical" evidence="7">
    <location>
        <begin position="300"/>
        <end position="320"/>
    </location>
</feature>
<sequence length="362" mass="37977">MPSETSKTAETLPPRDEAPSRTGAPGTAAPGTGAPGPSASVPREAGAAVGHAKDVGDIEAGLDALQTTVAPTTSRWAKAWRAVYPPVLAITLLLAVWQTLVWLEVQPIYNLPGPEQVWTAVTRAAESGTLWQALGTSLERGILGFLAAVAIGTPLGVVVARVRWVRVSFGPIITGLQVLPSVAWVPAGIIWFGLSDATVYFVILMGAVPSIINGIVSGVDQVPPLYRRVGQVLGAGRFQMIKDVILPAAFPGYLAGLKQGWAFSWRSLMAAEIIAVGGGIGFGLGAFLQQGRELSDMALVFTAILLILVVGMVIELLFFAPVEKTMLRRRGLAPETSGAASTGKGSGWLLRRRELAAAAFGR</sequence>
<dbReference type="SUPFAM" id="SSF161098">
    <property type="entry name" value="MetI-like"/>
    <property type="match status" value="1"/>
</dbReference>
<dbReference type="GO" id="GO:0055085">
    <property type="term" value="P:transmembrane transport"/>
    <property type="evidence" value="ECO:0007669"/>
    <property type="project" value="InterPro"/>
</dbReference>
<organism evidence="10 11">
    <name type="scientific">Oerskovia douganii</name>
    <dbReference type="NCBI Taxonomy" id="2762210"/>
    <lineage>
        <taxon>Bacteria</taxon>
        <taxon>Bacillati</taxon>
        <taxon>Actinomycetota</taxon>
        <taxon>Actinomycetes</taxon>
        <taxon>Micrococcales</taxon>
        <taxon>Cellulomonadaceae</taxon>
        <taxon>Oerskovia</taxon>
    </lineage>
</organism>
<evidence type="ECO:0000313" key="10">
    <source>
        <dbReference type="EMBL" id="MBE7699439.1"/>
    </source>
</evidence>
<dbReference type="PANTHER" id="PTHR30151">
    <property type="entry name" value="ALKANE SULFONATE ABC TRANSPORTER-RELATED, MEMBRANE SUBUNIT"/>
    <property type="match status" value="1"/>
</dbReference>
<evidence type="ECO:0000259" key="9">
    <source>
        <dbReference type="PROSITE" id="PS50928"/>
    </source>
</evidence>
<dbReference type="InterPro" id="IPR035906">
    <property type="entry name" value="MetI-like_sf"/>
</dbReference>
<keyword evidence="3" id="KW-1003">Cell membrane</keyword>
<dbReference type="Gene3D" id="1.10.3720.10">
    <property type="entry name" value="MetI-like"/>
    <property type="match status" value="1"/>
</dbReference>
<feature type="transmembrane region" description="Helical" evidence="7">
    <location>
        <begin position="172"/>
        <end position="193"/>
    </location>
</feature>
<feature type="region of interest" description="Disordered" evidence="8">
    <location>
        <begin position="1"/>
        <end position="50"/>
    </location>
</feature>
<dbReference type="RefSeq" id="WP_193718733.1">
    <property type="nucleotide sequence ID" value="NZ_JACSPN010000003.1"/>
</dbReference>
<dbReference type="PROSITE" id="PS50928">
    <property type="entry name" value="ABC_TM1"/>
    <property type="match status" value="1"/>
</dbReference>
<feature type="transmembrane region" description="Helical" evidence="7">
    <location>
        <begin position="199"/>
        <end position="219"/>
    </location>
</feature>
<dbReference type="PANTHER" id="PTHR30151:SF40">
    <property type="entry name" value="TRANSPORT SYSTEM INTEGRAL MEMBRANE PROTEIN"/>
    <property type="match status" value="1"/>
</dbReference>
<evidence type="ECO:0000256" key="1">
    <source>
        <dbReference type="ARBA" id="ARBA00004651"/>
    </source>
</evidence>
<keyword evidence="2 7" id="KW-0813">Transport</keyword>
<evidence type="ECO:0000256" key="4">
    <source>
        <dbReference type="ARBA" id="ARBA00022692"/>
    </source>
</evidence>
<keyword evidence="6 7" id="KW-0472">Membrane</keyword>
<feature type="domain" description="ABC transmembrane type-1" evidence="9">
    <location>
        <begin position="134"/>
        <end position="318"/>
    </location>
</feature>
<accession>A0A9D5U6J1</accession>
<dbReference type="GO" id="GO:0005886">
    <property type="term" value="C:plasma membrane"/>
    <property type="evidence" value="ECO:0007669"/>
    <property type="project" value="UniProtKB-SubCell"/>
</dbReference>
<protein>
    <submittedName>
        <fullName evidence="10">ABC transporter permease</fullName>
    </submittedName>
</protein>
<evidence type="ECO:0000256" key="2">
    <source>
        <dbReference type="ARBA" id="ARBA00022448"/>
    </source>
</evidence>
<keyword evidence="11" id="KW-1185">Reference proteome</keyword>
<dbReference type="InterPro" id="IPR000515">
    <property type="entry name" value="MetI-like"/>
</dbReference>
<dbReference type="CDD" id="cd06261">
    <property type="entry name" value="TM_PBP2"/>
    <property type="match status" value="1"/>
</dbReference>
<keyword evidence="4 7" id="KW-0812">Transmembrane</keyword>
<keyword evidence="5 7" id="KW-1133">Transmembrane helix</keyword>
<feature type="transmembrane region" description="Helical" evidence="7">
    <location>
        <begin position="83"/>
        <end position="103"/>
    </location>
</feature>
<gene>
    <name evidence="10" type="ORF">H9623_03845</name>
</gene>
<feature type="transmembrane region" description="Helical" evidence="7">
    <location>
        <begin position="268"/>
        <end position="288"/>
    </location>
</feature>
<evidence type="ECO:0000256" key="7">
    <source>
        <dbReference type="RuleBase" id="RU363032"/>
    </source>
</evidence>
<comment type="caution">
    <text evidence="10">The sequence shown here is derived from an EMBL/GenBank/DDBJ whole genome shotgun (WGS) entry which is preliminary data.</text>
</comment>
<dbReference type="Pfam" id="PF00528">
    <property type="entry name" value="BPD_transp_1"/>
    <property type="match status" value="1"/>
</dbReference>
<name>A0A9D5U6J1_9CELL</name>
<feature type="compositionally biased region" description="Low complexity" evidence="8">
    <location>
        <begin position="20"/>
        <end position="40"/>
    </location>
</feature>
<comment type="similarity">
    <text evidence="7">Belongs to the binding-protein-dependent transport system permease family.</text>
</comment>
<comment type="subcellular location">
    <subcellularLocation>
        <location evidence="1 7">Cell membrane</location>
        <topology evidence="1 7">Multi-pass membrane protein</topology>
    </subcellularLocation>
</comment>
<evidence type="ECO:0000256" key="6">
    <source>
        <dbReference type="ARBA" id="ARBA00023136"/>
    </source>
</evidence>
<evidence type="ECO:0000256" key="5">
    <source>
        <dbReference type="ARBA" id="ARBA00022989"/>
    </source>
</evidence>
<dbReference type="AlphaFoldDB" id="A0A9D5U6J1"/>
<evidence type="ECO:0000313" key="11">
    <source>
        <dbReference type="Proteomes" id="UP000822993"/>
    </source>
</evidence>
<reference evidence="10 11" key="1">
    <citation type="submission" date="2020-08" db="EMBL/GenBank/DDBJ databases">
        <title>A Genomic Blueprint of the Chicken Gut Microbiome.</title>
        <authorList>
            <person name="Gilroy R."/>
            <person name="Ravi A."/>
            <person name="Getino M."/>
            <person name="Pursley I."/>
            <person name="Horton D.L."/>
            <person name="Alikhan N.-F."/>
            <person name="Baker D."/>
            <person name="Gharbi K."/>
            <person name="Hall N."/>
            <person name="Watson M."/>
            <person name="Adriaenssens E.M."/>
            <person name="Foster-Nyarko E."/>
            <person name="Jarju S."/>
            <person name="Secka A."/>
            <person name="Antonio M."/>
            <person name="Oren A."/>
            <person name="Chaudhuri R."/>
            <person name="La Ragione R.M."/>
            <person name="Hildebrand F."/>
            <person name="Pallen M.J."/>
        </authorList>
    </citation>
    <scope>NUCLEOTIDE SEQUENCE [LARGE SCALE GENOMIC DNA]</scope>
    <source>
        <strain evidence="10 11">Sa1BUA8</strain>
    </source>
</reference>